<dbReference type="EMBL" id="JACXWD010000076">
    <property type="protein sequence ID" value="MBD3869330.1"/>
    <property type="molecule type" value="Genomic_DNA"/>
</dbReference>
<comment type="caution">
    <text evidence="1">The sequence shown here is derived from an EMBL/GenBank/DDBJ whole genome shotgun (WGS) entry which is preliminary data.</text>
</comment>
<accession>A0A8J7C2P8</accession>
<dbReference type="AlphaFoldDB" id="A0A8J7C2P8"/>
<name>A0A8J7C2P8_9BACT</name>
<dbReference type="Proteomes" id="UP000648239">
    <property type="component" value="Unassembled WGS sequence"/>
</dbReference>
<gene>
    <name evidence="1" type="ORF">IFK94_14510</name>
</gene>
<evidence type="ECO:0000313" key="2">
    <source>
        <dbReference type="Proteomes" id="UP000648239"/>
    </source>
</evidence>
<protein>
    <submittedName>
        <fullName evidence="1">Uncharacterized protein</fullName>
    </submittedName>
</protein>
<organism evidence="1 2">
    <name type="scientific">Candidatus Polarisedimenticola svalbardensis</name>
    <dbReference type="NCBI Taxonomy" id="2886004"/>
    <lineage>
        <taxon>Bacteria</taxon>
        <taxon>Pseudomonadati</taxon>
        <taxon>Acidobacteriota</taxon>
        <taxon>Candidatus Polarisedimenticolia</taxon>
        <taxon>Candidatus Polarisedimenticolales</taxon>
        <taxon>Candidatus Polarisedimenticolaceae</taxon>
        <taxon>Candidatus Polarisedimenticola</taxon>
    </lineage>
</organism>
<evidence type="ECO:0000313" key="1">
    <source>
        <dbReference type="EMBL" id="MBD3869330.1"/>
    </source>
</evidence>
<reference evidence="1 2" key="1">
    <citation type="submission" date="2020-08" db="EMBL/GenBank/DDBJ databases">
        <title>Acidobacteriota in marine sediments use diverse sulfur dissimilation pathways.</title>
        <authorList>
            <person name="Wasmund K."/>
        </authorList>
    </citation>
    <scope>NUCLEOTIDE SEQUENCE [LARGE SCALE GENOMIC DNA]</scope>
    <source>
        <strain evidence="1">MAG AM4</strain>
    </source>
</reference>
<proteinExistence type="predicted"/>
<sequence>MIRSNHSPRPVVLAVLGILLYLFPVPGPLAHGAHEPAAVEIVGEILDLECYVVHDVTGSDNTLCADNHNDDGRPMAVLADDGRLWILHAWHGNSFPLEQTRSWNGRRGTITGVQSERDHLLLLDVRAIRLNGGSP</sequence>